<dbReference type="SMART" id="SM00822">
    <property type="entry name" value="PKS_KR"/>
    <property type="match status" value="1"/>
</dbReference>
<evidence type="ECO:0000256" key="1">
    <source>
        <dbReference type="ARBA" id="ARBA00006484"/>
    </source>
</evidence>
<evidence type="ECO:0000256" key="2">
    <source>
        <dbReference type="ARBA" id="ARBA00023002"/>
    </source>
</evidence>
<feature type="domain" description="Ketoreductase" evidence="4">
    <location>
        <begin position="36"/>
        <end position="236"/>
    </location>
</feature>
<reference evidence="5" key="1">
    <citation type="journal article" date="2020" name="Stud. Mycol.">
        <title>101 Dothideomycetes genomes: a test case for predicting lifestyles and emergence of pathogens.</title>
        <authorList>
            <person name="Haridas S."/>
            <person name="Albert R."/>
            <person name="Binder M."/>
            <person name="Bloem J."/>
            <person name="Labutti K."/>
            <person name="Salamov A."/>
            <person name="Andreopoulos B."/>
            <person name="Baker S."/>
            <person name="Barry K."/>
            <person name="Bills G."/>
            <person name="Bluhm B."/>
            <person name="Cannon C."/>
            <person name="Castanera R."/>
            <person name="Culley D."/>
            <person name="Daum C."/>
            <person name="Ezra D."/>
            <person name="Gonzalez J."/>
            <person name="Henrissat B."/>
            <person name="Kuo A."/>
            <person name="Liang C."/>
            <person name="Lipzen A."/>
            <person name="Lutzoni F."/>
            <person name="Magnuson J."/>
            <person name="Mondo S."/>
            <person name="Nolan M."/>
            <person name="Ohm R."/>
            <person name="Pangilinan J."/>
            <person name="Park H.-J."/>
            <person name="Ramirez L."/>
            <person name="Alfaro M."/>
            <person name="Sun H."/>
            <person name="Tritt A."/>
            <person name="Yoshinaga Y."/>
            <person name="Zwiers L.-H."/>
            <person name="Turgeon B."/>
            <person name="Goodwin S."/>
            <person name="Spatafora J."/>
            <person name="Crous P."/>
            <person name="Grigoriev I."/>
        </authorList>
    </citation>
    <scope>NUCLEOTIDE SEQUENCE</scope>
    <source>
        <strain evidence="5">Tuck. ex Michener</strain>
    </source>
</reference>
<dbReference type="InterPro" id="IPR002347">
    <property type="entry name" value="SDR_fam"/>
</dbReference>
<protein>
    <submittedName>
        <fullName evidence="5">NAD(P)-binding protein</fullName>
    </submittedName>
</protein>
<keyword evidence="6" id="KW-1185">Reference proteome</keyword>
<comment type="similarity">
    <text evidence="1 3">Belongs to the short-chain dehydrogenases/reductases (SDR) family.</text>
</comment>
<dbReference type="SUPFAM" id="SSF51735">
    <property type="entry name" value="NAD(P)-binding Rossmann-fold domains"/>
    <property type="match status" value="1"/>
</dbReference>
<organism evidence="5 6">
    <name type="scientific">Viridothelium virens</name>
    <name type="common">Speckled blister lichen</name>
    <name type="synonym">Trypethelium virens</name>
    <dbReference type="NCBI Taxonomy" id="1048519"/>
    <lineage>
        <taxon>Eukaryota</taxon>
        <taxon>Fungi</taxon>
        <taxon>Dikarya</taxon>
        <taxon>Ascomycota</taxon>
        <taxon>Pezizomycotina</taxon>
        <taxon>Dothideomycetes</taxon>
        <taxon>Dothideomycetes incertae sedis</taxon>
        <taxon>Trypetheliales</taxon>
        <taxon>Trypetheliaceae</taxon>
        <taxon>Viridothelium</taxon>
    </lineage>
</organism>
<dbReference type="PANTHER" id="PTHR42901">
    <property type="entry name" value="ALCOHOL DEHYDROGENASE"/>
    <property type="match status" value="1"/>
</dbReference>
<evidence type="ECO:0000313" key="5">
    <source>
        <dbReference type="EMBL" id="KAF2228574.1"/>
    </source>
</evidence>
<dbReference type="PRINTS" id="PR00081">
    <property type="entry name" value="GDHRDH"/>
</dbReference>
<dbReference type="PANTHER" id="PTHR42901:SF1">
    <property type="entry name" value="ALCOHOL DEHYDROGENASE"/>
    <property type="match status" value="1"/>
</dbReference>
<evidence type="ECO:0000313" key="6">
    <source>
        <dbReference type="Proteomes" id="UP000800092"/>
    </source>
</evidence>
<proteinExistence type="inferred from homology"/>
<dbReference type="OrthoDB" id="1933717at2759"/>
<dbReference type="Proteomes" id="UP000800092">
    <property type="component" value="Unassembled WGS sequence"/>
</dbReference>
<name>A0A6A6GS25_VIRVR</name>
<accession>A0A6A6GS25</accession>
<sequence>MDPNAYTAPFQLTKSLRRDIYPAIDPKNPELSAASKTVLITGATGGIGGETARAWAEAGAKGIILVGRQEDLLKEPANAIATLSKGTKVLISTADITSESAVEILFDKAKATFGTVDTIVNAAGTMTGGPIGDLDPKTWWLNYEVNVKGAYILAHNFIKAFGGSGTIINLVSMGASFTVPGISAYSGSKLAVCKLDEYLDAEKPNLRVFSVHPGIVATTETKRGMVVDAFTPFAHDKGIQTGGLSLYLSTSKADFLRGGFISVNWDVEELEAHKKEIVDNNLIKLAFLNGKLSPEGHSWTA</sequence>
<dbReference type="Gene3D" id="3.40.50.720">
    <property type="entry name" value="NAD(P)-binding Rossmann-like Domain"/>
    <property type="match status" value="1"/>
</dbReference>
<keyword evidence="2" id="KW-0560">Oxidoreductase</keyword>
<evidence type="ECO:0000259" key="4">
    <source>
        <dbReference type="SMART" id="SM00822"/>
    </source>
</evidence>
<gene>
    <name evidence="5" type="ORF">EV356DRAFT_59088</name>
</gene>
<dbReference type="PRINTS" id="PR00080">
    <property type="entry name" value="SDRFAMILY"/>
</dbReference>
<dbReference type="InterPro" id="IPR036291">
    <property type="entry name" value="NAD(P)-bd_dom_sf"/>
</dbReference>
<dbReference type="GO" id="GO:0016491">
    <property type="term" value="F:oxidoreductase activity"/>
    <property type="evidence" value="ECO:0007669"/>
    <property type="project" value="UniProtKB-KW"/>
</dbReference>
<dbReference type="EMBL" id="ML991909">
    <property type="protein sequence ID" value="KAF2228574.1"/>
    <property type="molecule type" value="Genomic_DNA"/>
</dbReference>
<dbReference type="InterPro" id="IPR057326">
    <property type="entry name" value="KR_dom"/>
</dbReference>
<evidence type="ECO:0000256" key="3">
    <source>
        <dbReference type="RuleBase" id="RU000363"/>
    </source>
</evidence>
<dbReference type="CDD" id="cd05233">
    <property type="entry name" value="SDR_c"/>
    <property type="match status" value="1"/>
</dbReference>
<dbReference type="AlphaFoldDB" id="A0A6A6GS25"/>
<dbReference type="Pfam" id="PF00106">
    <property type="entry name" value="adh_short"/>
    <property type="match status" value="1"/>
</dbReference>